<organism evidence="1 2">
    <name type="scientific">Zizania palustris</name>
    <name type="common">Northern wild rice</name>
    <dbReference type="NCBI Taxonomy" id="103762"/>
    <lineage>
        <taxon>Eukaryota</taxon>
        <taxon>Viridiplantae</taxon>
        <taxon>Streptophyta</taxon>
        <taxon>Embryophyta</taxon>
        <taxon>Tracheophyta</taxon>
        <taxon>Spermatophyta</taxon>
        <taxon>Magnoliopsida</taxon>
        <taxon>Liliopsida</taxon>
        <taxon>Poales</taxon>
        <taxon>Poaceae</taxon>
        <taxon>BOP clade</taxon>
        <taxon>Oryzoideae</taxon>
        <taxon>Oryzeae</taxon>
        <taxon>Zizaniinae</taxon>
        <taxon>Zizania</taxon>
    </lineage>
</organism>
<proteinExistence type="predicted"/>
<name>A0A8J5RCD0_ZIZPA</name>
<protein>
    <submittedName>
        <fullName evidence="1">Uncharacterized protein</fullName>
    </submittedName>
</protein>
<accession>A0A8J5RCD0</accession>
<reference evidence="1" key="1">
    <citation type="journal article" date="2021" name="bioRxiv">
        <title>Whole Genome Assembly and Annotation of Northern Wild Rice, Zizania palustris L., Supports a Whole Genome Duplication in the Zizania Genus.</title>
        <authorList>
            <person name="Haas M."/>
            <person name="Kono T."/>
            <person name="Macchietto M."/>
            <person name="Millas R."/>
            <person name="McGilp L."/>
            <person name="Shao M."/>
            <person name="Duquette J."/>
            <person name="Hirsch C.N."/>
            <person name="Kimball J."/>
        </authorList>
    </citation>
    <scope>NUCLEOTIDE SEQUENCE</scope>
    <source>
        <tissue evidence="1">Fresh leaf tissue</tissue>
    </source>
</reference>
<comment type="caution">
    <text evidence="1">The sequence shown here is derived from an EMBL/GenBank/DDBJ whole genome shotgun (WGS) entry which is preliminary data.</text>
</comment>
<dbReference type="AlphaFoldDB" id="A0A8J5RCD0"/>
<evidence type="ECO:0000313" key="2">
    <source>
        <dbReference type="Proteomes" id="UP000729402"/>
    </source>
</evidence>
<gene>
    <name evidence="1" type="ORF">GUJ93_ZPchr0272g29197</name>
</gene>
<dbReference type="EMBL" id="JAAALK010001274">
    <property type="protein sequence ID" value="KAG8043079.1"/>
    <property type="molecule type" value="Genomic_DNA"/>
</dbReference>
<evidence type="ECO:0000313" key="1">
    <source>
        <dbReference type="EMBL" id="KAG8043079.1"/>
    </source>
</evidence>
<reference evidence="1" key="2">
    <citation type="submission" date="2021-02" db="EMBL/GenBank/DDBJ databases">
        <authorList>
            <person name="Kimball J.A."/>
            <person name="Haas M.W."/>
            <person name="Macchietto M."/>
            <person name="Kono T."/>
            <person name="Duquette J."/>
            <person name="Shao M."/>
        </authorList>
    </citation>
    <scope>NUCLEOTIDE SEQUENCE</scope>
    <source>
        <tissue evidence="1">Fresh leaf tissue</tissue>
    </source>
</reference>
<dbReference type="Proteomes" id="UP000729402">
    <property type="component" value="Unassembled WGS sequence"/>
</dbReference>
<keyword evidence="2" id="KW-1185">Reference proteome</keyword>
<sequence length="110" mass="12402">MERGKGRSMRSAPISLQKCPLIFKVFTCKCHHLNPIPSGKALALAAATREPHQRQQWRRGTHPQATALPLLDMDSNVPSPSVKLPADSADWNDYNTRLVCEIFFRSSNCW</sequence>